<dbReference type="Pfam" id="PF13529">
    <property type="entry name" value="Peptidase_C39_2"/>
    <property type="match status" value="1"/>
</dbReference>
<dbReference type="AlphaFoldDB" id="A0A0G1NAK7"/>
<name>A0A0G1NAK7_9BACT</name>
<dbReference type="Proteomes" id="UP000034032">
    <property type="component" value="Unassembled WGS sequence"/>
</dbReference>
<dbReference type="Gene3D" id="3.90.70.10">
    <property type="entry name" value="Cysteine proteinases"/>
    <property type="match status" value="1"/>
</dbReference>
<evidence type="ECO:0000313" key="2">
    <source>
        <dbReference type="EMBL" id="KKT81229.1"/>
    </source>
</evidence>
<accession>A0A0G1NAK7</accession>
<evidence type="ECO:0000313" key="3">
    <source>
        <dbReference type="Proteomes" id="UP000034032"/>
    </source>
</evidence>
<organism evidence="2 3">
    <name type="scientific">Candidatus Yanofskybacteria bacterium GW2011_GWA2_44_9</name>
    <dbReference type="NCBI Taxonomy" id="1619025"/>
    <lineage>
        <taxon>Bacteria</taxon>
        <taxon>Candidatus Yanofskyibacteriota</taxon>
    </lineage>
</organism>
<proteinExistence type="predicted"/>
<feature type="domain" description="Peptidase C39-like" evidence="1">
    <location>
        <begin position="76"/>
        <end position="219"/>
    </location>
</feature>
<dbReference type="EMBL" id="LCJR01000023">
    <property type="protein sequence ID" value="KKT81229.1"/>
    <property type="molecule type" value="Genomic_DNA"/>
</dbReference>
<sequence>MKRVILIIIILALGAGLYFFRVDIRDFVSNWQKEDLPEAVGYRQASPMPAATPKTSLLPSLTPNSEFKILDSINLAVPFTPQAPYGNWDDPYAEFCEEASVLMAISYIMGSSIPNLDFADQNMLKIKSFEEARFGYYKDTTAEETAVILREYYKYEKVKVVYDPSVDIIKKSLSEKKVIIVPAAGRMLGNPYFTQPGPLYHMLVIKGYTKDGNFITNDPGTRRGADFIYAPNVLMNAIHDWNDGDVQNGRRVIIIVG</sequence>
<evidence type="ECO:0000259" key="1">
    <source>
        <dbReference type="Pfam" id="PF13529"/>
    </source>
</evidence>
<comment type="caution">
    <text evidence="2">The sequence shown here is derived from an EMBL/GenBank/DDBJ whole genome shotgun (WGS) entry which is preliminary data.</text>
</comment>
<gene>
    <name evidence="2" type="ORF">UW79_C0023G0002</name>
</gene>
<protein>
    <recommendedName>
        <fullName evidence="1">Peptidase C39-like domain-containing protein</fullName>
    </recommendedName>
</protein>
<reference evidence="2 3" key="1">
    <citation type="journal article" date="2015" name="Nature">
        <title>rRNA introns, odd ribosomes, and small enigmatic genomes across a large radiation of phyla.</title>
        <authorList>
            <person name="Brown C.T."/>
            <person name="Hug L.A."/>
            <person name="Thomas B.C."/>
            <person name="Sharon I."/>
            <person name="Castelle C.J."/>
            <person name="Singh A."/>
            <person name="Wilkins M.J."/>
            <person name="Williams K.H."/>
            <person name="Banfield J.F."/>
        </authorList>
    </citation>
    <scope>NUCLEOTIDE SEQUENCE [LARGE SCALE GENOMIC DNA]</scope>
</reference>
<dbReference type="InterPro" id="IPR039564">
    <property type="entry name" value="Peptidase_C39-like"/>
</dbReference>